<evidence type="ECO:0000256" key="3">
    <source>
        <dbReference type="ARBA" id="ARBA00022989"/>
    </source>
</evidence>
<evidence type="ECO:0000256" key="4">
    <source>
        <dbReference type="ARBA" id="ARBA00023136"/>
    </source>
</evidence>
<dbReference type="PROSITE" id="PS50850">
    <property type="entry name" value="MFS"/>
    <property type="match status" value="1"/>
</dbReference>
<dbReference type="InterPro" id="IPR036259">
    <property type="entry name" value="MFS_trans_sf"/>
</dbReference>
<dbReference type="GO" id="GO:0022857">
    <property type="term" value="F:transmembrane transporter activity"/>
    <property type="evidence" value="ECO:0007669"/>
    <property type="project" value="InterPro"/>
</dbReference>
<proteinExistence type="predicted"/>
<evidence type="ECO:0000256" key="6">
    <source>
        <dbReference type="SAM" id="Phobius"/>
    </source>
</evidence>
<dbReference type="PANTHER" id="PTHR23121:SF10">
    <property type="entry name" value="MAJOR FACILITATOR SUPERFAMILY DOMAIN-CONTAINING PROTEIN 4A"/>
    <property type="match status" value="1"/>
</dbReference>
<feature type="transmembrane region" description="Helical" evidence="6">
    <location>
        <begin position="26"/>
        <end position="46"/>
    </location>
</feature>
<feature type="transmembrane region" description="Helical" evidence="6">
    <location>
        <begin position="379"/>
        <end position="406"/>
    </location>
</feature>
<dbReference type="InterPro" id="IPR011701">
    <property type="entry name" value="MFS"/>
</dbReference>
<protein>
    <recommendedName>
        <fullName evidence="5">Major facilitator superfamily domain-containing protein 4A</fullName>
    </recommendedName>
</protein>
<feature type="transmembrane region" description="Helical" evidence="6">
    <location>
        <begin position="293"/>
        <end position="313"/>
    </location>
</feature>
<keyword evidence="2 6" id="KW-0812">Transmembrane</keyword>
<feature type="transmembrane region" description="Helical" evidence="6">
    <location>
        <begin position="150"/>
        <end position="171"/>
    </location>
</feature>
<sequence length="411" mass="45694">MGLGMGLIGPTILKLREQTNSTLDQLGYVFFTRAFGFLGGTVFAGIIVDHFVLLGRTFLTLTILIMCLVILIMPLIKNVFLLIFVQLMWGITAGMVDNLVQILTLRHYGQHQVGPYIQAVHGAFGIGAFLSPLIVAPFLNKHRKFDQWHYAYWIIGFLHIPNLIWILFYAIRDECCLKKSVETNVTIENDKFVSEDDDNKQSIGVIVSNDPTNLPSSSKIRPFRIILIISSLSLFLLLHDGSESAFGAYLHTYASLHLNFLKDIAAYLNSAFWASFAFGRLCRIPLSTKLSSFQMIFIDLIGCISSLVLLFIFNKSSTILWISSILFELSIASIYPSTIFYTEEHIKLTGKRMSMLTVGASTGGAVIPLLIGFCMNSTLIGPIGFIFITLAVMILASILFGIIAFCTGQRS</sequence>
<dbReference type="GO" id="GO:0016020">
    <property type="term" value="C:membrane"/>
    <property type="evidence" value="ECO:0007669"/>
    <property type="project" value="UniProtKB-SubCell"/>
</dbReference>
<dbReference type="Proteomes" id="UP000663864">
    <property type="component" value="Unassembled WGS sequence"/>
</dbReference>
<dbReference type="Gene3D" id="1.20.1250.20">
    <property type="entry name" value="MFS general substrate transporter like domains"/>
    <property type="match status" value="2"/>
</dbReference>
<dbReference type="SUPFAM" id="SSF103473">
    <property type="entry name" value="MFS general substrate transporter"/>
    <property type="match status" value="1"/>
</dbReference>
<dbReference type="PANTHER" id="PTHR23121">
    <property type="entry name" value="SODIUM-DEPENDENT GLUCOSE TRANSPORTER 1"/>
    <property type="match status" value="1"/>
</dbReference>
<organism evidence="8 9">
    <name type="scientific">Rotaria sordida</name>
    <dbReference type="NCBI Taxonomy" id="392033"/>
    <lineage>
        <taxon>Eukaryota</taxon>
        <taxon>Metazoa</taxon>
        <taxon>Spiralia</taxon>
        <taxon>Gnathifera</taxon>
        <taxon>Rotifera</taxon>
        <taxon>Eurotatoria</taxon>
        <taxon>Bdelloidea</taxon>
        <taxon>Philodinida</taxon>
        <taxon>Philodinidae</taxon>
        <taxon>Rotaria</taxon>
    </lineage>
</organism>
<name>A0A815PQ72_9BILA</name>
<feature type="transmembrane region" description="Helical" evidence="6">
    <location>
        <begin position="353"/>
        <end position="373"/>
    </location>
</feature>
<evidence type="ECO:0000313" key="8">
    <source>
        <dbReference type="EMBL" id="CAF1452697.1"/>
    </source>
</evidence>
<feature type="transmembrane region" description="Helical" evidence="6">
    <location>
        <begin position="116"/>
        <end position="138"/>
    </location>
</feature>
<feature type="domain" description="Major facilitator superfamily (MFS) profile" evidence="7">
    <location>
        <begin position="1"/>
        <end position="409"/>
    </location>
</feature>
<keyword evidence="4 6" id="KW-0472">Membrane</keyword>
<feature type="transmembrane region" description="Helical" evidence="6">
    <location>
        <begin position="223"/>
        <end position="239"/>
    </location>
</feature>
<evidence type="ECO:0000256" key="2">
    <source>
        <dbReference type="ARBA" id="ARBA00022692"/>
    </source>
</evidence>
<evidence type="ECO:0000259" key="7">
    <source>
        <dbReference type="PROSITE" id="PS50850"/>
    </source>
</evidence>
<accession>A0A815PQ72</accession>
<feature type="transmembrane region" description="Helical" evidence="6">
    <location>
        <begin position="82"/>
        <end position="104"/>
    </location>
</feature>
<evidence type="ECO:0000256" key="5">
    <source>
        <dbReference type="ARBA" id="ARBA00040840"/>
    </source>
</evidence>
<feature type="transmembrane region" description="Helical" evidence="6">
    <location>
        <begin position="319"/>
        <end position="341"/>
    </location>
</feature>
<dbReference type="AlphaFoldDB" id="A0A815PQ72"/>
<evidence type="ECO:0000256" key="1">
    <source>
        <dbReference type="ARBA" id="ARBA00004141"/>
    </source>
</evidence>
<comment type="caution">
    <text evidence="8">The sequence shown here is derived from an EMBL/GenBank/DDBJ whole genome shotgun (WGS) entry which is preliminary data.</text>
</comment>
<dbReference type="Pfam" id="PF07690">
    <property type="entry name" value="MFS_1"/>
    <property type="match status" value="1"/>
</dbReference>
<keyword evidence="3 6" id="KW-1133">Transmembrane helix</keyword>
<dbReference type="EMBL" id="CAJNOT010005008">
    <property type="protein sequence ID" value="CAF1452697.1"/>
    <property type="molecule type" value="Genomic_DNA"/>
</dbReference>
<gene>
    <name evidence="8" type="ORF">ZHD862_LOCUS35342</name>
</gene>
<dbReference type="InterPro" id="IPR020846">
    <property type="entry name" value="MFS_dom"/>
</dbReference>
<reference evidence="8" key="1">
    <citation type="submission" date="2021-02" db="EMBL/GenBank/DDBJ databases">
        <authorList>
            <person name="Nowell W R."/>
        </authorList>
    </citation>
    <scope>NUCLEOTIDE SEQUENCE</scope>
</reference>
<evidence type="ECO:0000313" key="9">
    <source>
        <dbReference type="Proteomes" id="UP000663864"/>
    </source>
</evidence>
<comment type="subcellular location">
    <subcellularLocation>
        <location evidence="1">Membrane</location>
        <topology evidence="1">Multi-pass membrane protein</topology>
    </subcellularLocation>
</comment>
<feature type="transmembrane region" description="Helical" evidence="6">
    <location>
        <begin position="58"/>
        <end position="76"/>
    </location>
</feature>